<dbReference type="EMBL" id="LRBV02000004">
    <property type="status" value="NOT_ANNOTATED_CDS"/>
    <property type="molecule type" value="Genomic_DNA"/>
</dbReference>
<dbReference type="InterPro" id="IPR035897">
    <property type="entry name" value="Toll_tir_struct_dom_sf"/>
</dbReference>
<keyword evidence="3" id="KW-0520">NAD</keyword>
<dbReference type="EnsemblPlants" id="QL04p095141:mrna">
    <property type="protein sequence ID" value="QL04p095141:mrna"/>
    <property type="gene ID" value="QL04p095141"/>
</dbReference>
<dbReference type="PROSITE" id="PS50104">
    <property type="entry name" value="TIR"/>
    <property type="match status" value="1"/>
</dbReference>
<dbReference type="PANTHER" id="PTHR32009">
    <property type="entry name" value="TMV RESISTANCE PROTEIN N-LIKE"/>
    <property type="match status" value="1"/>
</dbReference>
<organism evidence="7 8">
    <name type="scientific">Quercus lobata</name>
    <name type="common">Valley oak</name>
    <dbReference type="NCBI Taxonomy" id="97700"/>
    <lineage>
        <taxon>Eukaryota</taxon>
        <taxon>Viridiplantae</taxon>
        <taxon>Streptophyta</taxon>
        <taxon>Embryophyta</taxon>
        <taxon>Tracheophyta</taxon>
        <taxon>Spermatophyta</taxon>
        <taxon>Magnoliopsida</taxon>
        <taxon>eudicotyledons</taxon>
        <taxon>Gunneridae</taxon>
        <taxon>Pentapetalae</taxon>
        <taxon>rosids</taxon>
        <taxon>fabids</taxon>
        <taxon>Fagales</taxon>
        <taxon>Fagaceae</taxon>
        <taxon>Quercus</taxon>
    </lineage>
</organism>
<accession>A0A7N2LLZ0</accession>
<name>A0A7N2LLZ0_QUELO</name>
<dbReference type="PANTHER" id="PTHR32009:SF39">
    <property type="entry name" value="TIR DOMAIN-CONTAINING PROTEIN"/>
    <property type="match status" value="1"/>
</dbReference>
<proteinExistence type="predicted"/>
<dbReference type="GO" id="GO:0007165">
    <property type="term" value="P:signal transduction"/>
    <property type="evidence" value="ECO:0007669"/>
    <property type="project" value="InterPro"/>
</dbReference>
<evidence type="ECO:0000256" key="5">
    <source>
        <dbReference type="SAM" id="MobiDB-lite"/>
    </source>
</evidence>
<feature type="region of interest" description="Disordered" evidence="5">
    <location>
        <begin position="109"/>
        <end position="141"/>
    </location>
</feature>
<keyword evidence="2" id="KW-0378">Hydrolase</keyword>
<sequence>MASSVDTVNASSSSTFRGDEIAFSSWCLAELVEILECRRWMNLTVVPVLYHVDPSDVGNQRGALADAFVNPEEPLALSETASIPGSVLNYSDTDWQSINESIGSLCNLSNQMPEDGSTNWDSPPRFDVTPDESDDADDDADEMVHDYVSDLDQIRNFNIKF</sequence>
<dbReference type="InParanoid" id="A0A7N2LLZ0"/>
<dbReference type="GO" id="GO:0061809">
    <property type="term" value="F:NAD+ nucleosidase activity, cyclic ADP-ribose generating"/>
    <property type="evidence" value="ECO:0007669"/>
    <property type="project" value="UniProtKB-EC"/>
</dbReference>
<dbReference type="AlphaFoldDB" id="A0A7N2LLZ0"/>
<protein>
    <recommendedName>
        <fullName evidence="1">ADP-ribosyl cyclase/cyclic ADP-ribose hydrolase</fullName>
        <ecNumber evidence="1">3.2.2.6</ecNumber>
    </recommendedName>
</protein>
<reference evidence="7 8" key="1">
    <citation type="journal article" date="2016" name="G3 (Bethesda)">
        <title>First Draft Assembly and Annotation of the Genome of a California Endemic Oak Quercus lobata Nee (Fagaceae).</title>
        <authorList>
            <person name="Sork V.L."/>
            <person name="Fitz-Gibbon S.T."/>
            <person name="Puiu D."/>
            <person name="Crepeau M."/>
            <person name="Gugger P.F."/>
            <person name="Sherman R."/>
            <person name="Stevens K."/>
            <person name="Langley C.H."/>
            <person name="Pellegrini M."/>
            <person name="Salzberg S.L."/>
        </authorList>
    </citation>
    <scope>NUCLEOTIDE SEQUENCE [LARGE SCALE GENOMIC DNA]</scope>
    <source>
        <strain evidence="7 8">cv. SW786</strain>
    </source>
</reference>
<dbReference type="InterPro" id="IPR000157">
    <property type="entry name" value="TIR_dom"/>
</dbReference>
<evidence type="ECO:0000313" key="8">
    <source>
        <dbReference type="Proteomes" id="UP000594261"/>
    </source>
</evidence>
<reference evidence="7" key="2">
    <citation type="submission" date="2021-01" db="UniProtKB">
        <authorList>
            <consortium name="EnsemblPlants"/>
        </authorList>
    </citation>
    <scope>IDENTIFICATION</scope>
</reference>
<dbReference type="Pfam" id="PF01582">
    <property type="entry name" value="TIR"/>
    <property type="match status" value="1"/>
</dbReference>
<evidence type="ECO:0000313" key="7">
    <source>
        <dbReference type="EnsemblPlants" id="QL04p095141:mrna"/>
    </source>
</evidence>
<evidence type="ECO:0000256" key="2">
    <source>
        <dbReference type="ARBA" id="ARBA00022801"/>
    </source>
</evidence>
<comment type="catalytic activity">
    <reaction evidence="4">
        <text>NAD(+) + H2O = ADP-D-ribose + nicotinamide + H(+)</text>
        <dbReference type="Rhea" id="RHEA:16301"/>
        <dbReference type="ChEBI" id="CHEBI:15377"/>
        <dbReference type="ChEBI" id="CHEBI:15378"/>
        <dbReference type="ChEBI" id="CHEBI:17154"/>
        <dbReference type="ChEBI" id="CHEBI:57540"/>
        <dbReference type="ChEBI" id="CHEBI:57967"/>
        <dbReference type="EC" id="3.2.2.6"/>
    </reaction>
    <physiologicalReaction direction="left-to-right" evidence="4">
        <dbReference type="Rhea" id="RHEA:16302"/>
    </physiologicalReaction>
</comment>
<dbReference type="Gramene" id="QL04p095141:mrna">
    <property type="protein sequence ID" value="QL04p095141:mrna"/>
    <property type="gene ID" value="QL04p095141"/>
</dbReference>
<dbReference type="Proteomes" id="UP000594261">
    <property type="component" value="Chromosome 4"/>
</dbReference>
<evidence type="ECO:0000259" key="6">
    <source>
        <dbReference type="PROSITE" id="PS50104"/>
    </source>
</evidence>
<evidence type="ECO:0000256" key="4">
    <source>
        <dbReference type="ARBA" id="ARBA00047304"/>
    </source>
</evidence>
<evidence type="ECO:0000256" key="3">
    <source>
        <dbReference type="ARBA" id="ARBA00023027"/>
    </source>
</evidence>
<dbReference type="EC" id="3.2.2.6" evidence="1"/>
<feature type="domain" description="TIR" evidence="6">
    <location>
        <begin position="1"/>
        <end position="102"/>
    </location>
</feature>
<feature type="compositionally biased region" description="Acidic residues" evidence="5">
    <location>
        <begin position="129"/>
        <end position="141"/>
    </location>
</feature>
<feature type="compositionally biased region" description="Polar residues" evidence="5">
    <location>
        <begin position="109"/>
        <end position="121"/>
    </location>
</feature>
<dbReference type="Gene3D" id="3.40.50.10140">
    <property type="entry name" value="Toll/interleukin-1 receptor homology (TIR) domain"/>
    <property type="match status" value="1"/>
</dbReference>
<evidence type="ECO:0000256" key="1">
    <source>
        <dbReference type="ARBA" id="ARBA00011982"/>
    </source>
</evidence>
<dbReference type="SUPFAM" id="SSF52200">
    <property type="entry name" value="Toll/Interleukin receptor TIR domain"/>
    <property type="match status" value="1"/>
</dbReference>
<keyword evidence="8" id="KW-1185">Reference proteome</keyword>